<protein>
    <submittedName>
        <fullName evidence="6">C6 transcription</fullName>
    </submittedName>
</protein>
<feature type="compositionally biased region" description="Polar residues" evidence="4">
    <location>
        <begin position="696"/>
        <end position="705"/>
    </location>
</feature>
<dbReference type="EMBL" id="MNUE01000012">
    <property type="protein sequence ID" value="OJD36384.1"/>
    <property type="molecule type" value="Genomic_DNA"/>
</dbReference>
<dbReference type="Pfam" id="PF04082">
    <property type="entry name" value="Fungal_trans"/>
    <property type="match status" value="1"/>
</dbReference>
<dbReference type="Gene3D" id="4.10.240.10">
    <property type="entry name" value="Zn(2)-C6 fungal-type DNA-binding domain"/>
    <property type="match status" value="1"/>
</dbReference>
<comment type="subcellular location">
    <subcellularLocation>
        <location evidence="1">Nucleus</location>
    </subcellularLocation>
</comment>
<dbReference type="GO" id="GO:0005634">
    <property type="term" value="C:nucleus"/>
    <property type="evidence" value="ECO:0007669"/>
    <property type="project" value="UniProtKB-SubCell"/>
</dbReference>
<evidence type="ECO:0000313" key="6">
    <source>
        <dbReference type="EMBL" id="OJD36384.1"/>
    </source>
</evidence>
<dbReference type="InterPro" id="IPR036864">
    <property type="entry name" value="Zn2-C6_fun-type_DNA-bd_sf"/>
</dbReference>
<comment type="caution">
    <text evidence="6">The sequence shown here is derived from an EMBL/GenBank/DDBJ whole genome shotgun (WGS) entry which is preliminary data.</text>
</comment>
<dbReference type="RefSeq" id="XP_020132644.1">
    <property type="nucleotide sequence ID" value="XM_020270620.1"/>
</dbReference>
<keyword evidence="7" id="KW-1185">Reference proteome</keyword>
<keyword evidence="3" id="KW-0539">Nucleus</keyword>
<accession>A0A1J9R706</accession>
<feature type="compositionally biased region" description="Low complexity" evidence="4">
    <location>
        <begin position="661"/>
        <end position="670"/>
    </location>
</feature>
<feature type="region of interest" description="Disordered" evidence="4">
    <location>
        <begin position="696"/>
        <end position="759"/>
    </location>
</feature>
<feature type="region of interest" description="Disordered" evidence="4">
    <location>
        <begin position="80"/>
        <end position="117"/>
    </location>
</feature>
<feature type="compositionally biased region" description="Low complexity" evidence="4">
    <location>
        <begin position="733"/>
        <end position="755"/>
    </location>
</feature>
<evidence type="ECO:0000313" key="7">
    <source>
        <dbReference type="Proteomes" id="UP000183809"/>
    </source>
</evidence>
<dbReference type="GO" id="GO:0003677">
    <property type="term" value="F:DNA binding"/>
    <property type="evidence" value="ECO:0007669"/>
    <property type="project" value="InterPro"/>
</dbReference>
<reference evidence="6 7" key="1">
    <citation type="submission" date="2016-10" db="EMBL/GenBank/DDBJ databases">
        <title>Proteomics and genomics reveal pathogen-plant mechanisms compatible with a hemibiotrophic lifestyle of Diplodia corticola.</title>
        <authorList>
            <person name="Fernandes I."/>
            <person name="De Jonge R."/>
            <person name="Van De Peer Y."/>
            <person name="Devreese B."/>
            <person name="Alves A."/>
            <person name="Esteves A.C."/>
        </authorList>
    </citation>
    <scope>NUCLEOTIDE SEQUENCE [LARGE SCALE GENOMIC DNA]</scope>
    <source>
        <strain evidence="6 7">CBS 112549</strain>
    </source>
</reference>
<sequence length="820" mass="92061">MPTPAHALSCITCRSRKVRCDKTQPCSACRRSGVECIFPAQRAQRKKHGRRNEELLRRLDHLEGLVDRLGGEVAVTAHAASGEPLPQPEHHRPPSPAHGVPPHPLRPRGPPREDGTYPVMKEDGGRYLGEDFWTSLSTEVEGLRELLNEPESDEEPATELTSASPLPAHDVYEKRLMNSLFVFSGDIEATDLRWLHPPGPQIRTLSEVYWDRVDPIYKVLHRPTTEPLLFAVAQDSACIPKGAGYEALLFAIYFAAVTSLTPDECLDLLGKERANLAGQFRHCCEISLANADFLNSTDMQVLQAFSLYLVVLRCHNKTRSVWTLVSLAVRIGQDLNLHRDGAVTGFSPFDTEMRRRLWWQIAVLDIRACEDRGSFPLIDHSLCSTKMPLNINDDDISPETRFSPSERTGCTDVSFSRLCQEASMAAPKFFSPAPADVDDDQKRDQWQMQIQQEVENFKERLHNKFIMHVNPSIPIQFVISQVAQIVTSEFWLLVHYPIQTRRYAFKSKATKQDILNTAITHLRVDYGLGHHPAASKYKWYYETYVQWHPLAVALAELCVQTRGPLVDEAWSIVDAVYERARSRVTDVSLWRPVRKLHQKARRARAAALRGRSGTVTTEDDELMMSGTSLAASSESPVSVSERSMSQLPLDNLERYLATAGQQQQQQQQHQDALYHSPMDDNSSLASFVSVLPSSAPLPTTAMTAGQPQQHHQPQPQLQPPQIPSHHPRQHPIPAVAATTTAPTTGQQQQQQQQQQHLDMLSSTAAVDLSGMTLDAGVYGDPVNWQDWDDFVRSTWAAEDPNAQQHKTNTPEWLLDMGMSG</sequence>
<dbReference type="SUPFAM" id="SSF57701">
    <property type="entry name" value="Zn2/Cys6 DNA-binding domain"/>
    <property type="match status" value="1"/>
</dbReference>
<dbReference type="AlphaFoldDB" id="A0A1J9R706"/>
<dbReference type="PROSITE" id="PS50048">
    <property type="entry name" value="ZN2_CY6_FUNGAL_2"/>
    <property type="match status" value="1"/>
</dbReference>
<feature type="region of interest" description="Disordered" evidence="4">
    <location>
        <begin position="658"/>
        <end position="680"/>
    </location>
</feature>
<evidence type="ECO:0000256" key="1">
    <source>
        <dbReference type="ARBA" id="ARBA00004123"/>
    </source>
</evidence>
<dbReference type="InterPro" id="IPR050613">
    <property type="entry name" value="Sec_Metabolite_Reg"/>
</dbReference>
<evidence type="ECO:0000256" key="4">
    <source>
        <dbReference type="SAM" id="MobiDB-lite"/>
    </source>
</evidence>
<dbReference type="Pfam" id="PF00172">
    <property type="entry name" value="Zn_clus"/>
    <property type="match status" value="1"/>
</dbReference>
<dbReference type="GeneID" id="31010879"/>
<proteinExistence type="predicted"/>
<evidence type="ECO:0000256" key="2">
    <source>
        <dbReference type="ARBA" id="ARBA00022723"/>
    </source>
</evidence>
<dbReference type="SMART" id="SM00906">
    <property type="entry name" value="Fungal_trans"/>
    <property type="match status" value="1"/>
</dbReference>
<dbReference type="GO" id="GO:0008270">
    <property type="term" value="F:zinc ion binding"/>
    <property type="evidence" value="ECO:0007669"/>
    <property type="project" value="InterPro"/>
</dbReference>
<dbReference type="GO" id="GO:0000981">
    <property type="term" value="F:DNA-binding transcription factor activity, RNA polymerase II-specific"/>
    <property type="evidence" value="ECO:0007669"/>
    <property type="project" value="InterPro"/>
</dbReference>
<dbReference type="PROSITE" id="PS00463">
    <property type="entry name" value="ZN2_CY6_FUNGAL_1"/>
    <property type="match status" value="1"/>
</dbReference>
<dbReference type="PANTHER" id="PTHR31001">
    <property type="entry name" value="UNCHARACTERIZED TRANSCRIPTIONAL REGULATORY PROTEIN"/>
    <property type="match status" value="1"/>
</dbReference>
<dbReference type="InterPro" id="IPR001138">
    <property type="entry name" value="Zn2Cys6_DnaBD"/>
</dbReference>
<feature type="compositionally biased region" description="Pro residues" evidence="4">
    <location>
        <begin position="94"/>
        <end position="108"/>
    </location>
</feature>
<dbReference type="CDD" id="cd12148">
    <property type="entry name" value="fungal_TF_MHR"/>
    <property type="match status" value="1"/>
</dbReference>
<keyword evidence="2" id="KW-0479">Metal-binding</keyword>
<dbReference type="SMART" id="SM00066">
    <property type="entry name" value="GAL4"/>
    <property type="match status" value="1"/>
</dbReference>
<evidence type="ECO:0000259" key="5">
    <source>
        <dbReference type="PROSITE" id="PS50048"/>
    </source>
</evidence>
<dbReference type="InterPro" id="IPR007219">
    <property type="entry name" value="XnlR_reg_dom"/>
</dbReference>
<dbReference type="PANTHER" id="PTHR31001:SF50">
    <property type="entry name" value="ZN(II)2CYS6 TRANSCRIPTION FACTOR (EUROFUNG)"/>
    <property type="match status" value="1"/>
</dbReference>
<organism evidence="6 7">
    <name type="scientific">Diplodia corticola</name>
    <dbReference type="NCBI Taxonomy" id="236234"/>
    <lineage>
        <taxon>Eukaryota</taxon>
        <taxon>Fungi</taxon>
        <taxon>Dikarya</taxon>
        <taxon>Ascomycota</taxon>
        <taxon>Pezizomycotina</taxon>
        <taxon>Dothideomycetes</taxon>
        <taxon>Dothideomycetes incertae sedis</taxon>
        <taxon>Botryosphaeriales</taxon>
        <taxon>Botryosphaeriaceae</taxon>
        <taxon>Diplodia</taxon>
    </lineage>
</organism>
<dbReference type="CDD" id="cd00067">
    <property type="entry name" value="GAL4"/>
    <property type="match status" value="1"/>
</dbReference>
<dbReference type="STRING" id="236234.A0A1J9R706"/>
<feature type="compositionally biased region" description="Low complexity" evidence="4">
    <location>
        <begin position="706"/>
        <end position="715"/>
    </location>
</feature>
<name>A0A1J9R706_9PEZI</name>
<dbReference type="Proteomes" id="UP000183809">
    <property type="component" value="Unassembled WGS sequence"/>
</dbReference>
<evidence type="ECO:0000256" key="3">
    <source>
        <dbReference type="ARBA" id="ARBA00023242"/>
    </source>
</evidence>
<dbReference type="OrthoDB" id="424974at2759"/>
<gene>
    <name evidence="6" type="ORF">BKCO1_12000128</name>
</gene>
<dbReference type="GO" id="GO:0006351">
    <property type="term" value="P:DNA-templated transcription"/>
    <property type="evidence" value="ECO:0007669"/>
    <property type="project" value="InterPro"/>
</dbReference>
<feature type="domain" description="Zn(2)-C6 fungal-type" evidence="5">
    <location>
        <begin position="9"/>
        <end position="38"/>
    </location>
</feature>